<name>A0A410S1F1_CORCK</name>
<dbReference type="EMBL" id="CP034669">
    <property type="protein sequence ID" value="QAT88037.1"/>
    <property type="molecule type" value="Genomic_DNA"/>
</dbReference>
<accession>A0A410S1F1</accession>
<dbReference type="AlphaFoldDB" id="A0A410S1F1"/>
<evidence type="ECO:0000313" key="1">
    <source>
        <dbReference type="EMBL" id="QAT88037.1"/>
    </source>
</evidence>
<evidence type="ECO:0000313" key="2">
    <source>
        <dbReference type="Proteomes" id="UP000288758"/>
    </source>
</evidence>
<dbReference type="Proteomes" id="UP000288758">
    <property type="component" value="Chromosome"/>
</dbReference>
<proteinExistence type="predicted"/>
<reference evidence="1 2" key="1">
    <citation type="submission" date="2018-12" db="EMBL/GenBank/DDBJ databases">
        <title>Complete Genome Sequence of the Corallopyronin A producing Myxobacterium Corallococcus coralloides B035.</title>
        <authorList>
            <person name="Bouhired S.M."/>
            <person name="Rupp O."/>
            <person name="Blom J."/>
            <person name="Schaeberle T.F."/>
            <person name="Kehraus S."/>
            <person name="Schiefer A."/>
            <person name="Pfarr K."/>
            <person name="Goesmann A."/>
            <person name="Hoerauf A."/>
            <person name="Koenig G.M."/>
        </authorList>
    </citation>
    <scope>NUCLEOTIDE SEQUENCE [LARGE SCALE GENOMIC DNA]</scope>
    <source>
        <strain evidence="1 2">B035</strain>
    </source>
</reference>
<protein>
    <submittedName>
        <fullName evidence="1">Uncharacterized protein</fullName>
    </submittedName>
</protein>
<organism evidence="1 2">
    <name type="scientific">Corallococcus coralloides</name>
    <name type="common">Myxococcus coralloides</name>
    <dbReference type="NCBI Taxonomy" id="184914"/>
    <lineage>
        <taxon>Bacteria</taxon>
        <taxon>Pseudomonadati</taxon>
        <taxon>Myxococcota</taxon>
        <taxon>Myxococcia</taxon>
        <taxon>Myxococcales</taxon>
        <taxon>Cystobacterineae</taxon>
        <taxon>Myxococcaceae</taxon>
        <taxon>Corallococcus</taxon>
    </lineage>
</organism>
<sequence>MAEGTAGNELPSCNLLLRPRAGWRYPEVGSAEDHWLVADLLLNHAPSGAVLTDPLYCDYNLGGDVTAANRRSERYIASRQALFAQAQAWVARQGDVR</sequence>
<gene>
    <name evidence="1" type="ORF">EJ065_6508</name>
</gene>